<dbReference type="OrthoDB" id="3450712at2759"/>
<name>A0A8T8XE43_ASPJA</name>
<feature type="region of interest" description="Disordered" evidence="1">
    <location>
        <begin position="1"/>
        <end position="20"/>
    </location>
</feature>
<keyword evidence="3" id="KW-1185">Reference proteome</keyword>
<dbReference type="RefSeq" id="XP_025532132.1">
    <property type="nucleotide sequence ID" value="XM_025676981.1"/>
</dbReference>
<protein>
    <recommendedName>
        <fullName evidence="4">ABM domain-containing protein</fullName>
    </recommendedName>
</protein>
<evidence type="ECO:0000313" key="3">
    <source>
        <dbReference type="Proteomes" id="UP000249497"/>
    </source>
</evidence>
<dbReference type="EMBL" id="KZ824773">
    <property type="protein sequence ID" value="RAH86238.1"/>
    <property type="molecule type" value="Genomic_DNA"/>
</dbReference>
<gene>
    <name evidence="2" type="ORF">BO86DRAFT_453291</name>
</gene>
<sequence length="245" mass="28450">MAFSNLCHHKPGRSFSHDPSNPQLVTWTRFQLASSSQPDTDAWASYFQPLVHDVGHCQTVWGRVKESAKPEVLVVTLVWWTASEYRDFKSSPTAQLYHETLTTSGIVPLASHETVYSGTSPPWFHLLQKGYIQLISVDFPAPVDEPQRAQIQKLRGYRPPALRFHAQPDEWDALRGPVMVWAAQTEWRNGQEIQLMLWPHFWRDAGRAERRLVASVRERFGRQLEQFRPVEWQEDFLEFELVPCI</sequence>
<dbReference type="AlphaFoldDB" id="A0A8T8XE43"/>
<evidence type="ECO:0008006" key="4">
    <source>
        <dbReference type="Google" id="ProtNLM"/>
    </source>
</evidence>
<accession>A0A8T8XE43</accession>
<proteinExistence type="predicted"/>
<organism evidence="2 3">
    <name type="scientific">Aspergillus japonicus CBS 114.51</name>
    <dbReference type="NCBI Taxonomy" id="1448312"/>
    <lineage>
        <taxon>Eukaryota</taxon>
        <taxon>Fungi</taxon>
        <taxon>Dikarya</taxon>
        <taxon>Ascomycota</taxon>
        <taxon>Pezizomycotina</taxon>
        <taxon>Eurotiomycetes</taxon>
        <taxon>Eurotiomycetidae</taxon>
        <taxon>Eurotiales</taxon>
        <taxon>Aspergillaceae</taxon>
        <taxon>Aspergillus</taxon>
        <taxon>Aspergillus subgen. Circumdati</taxon>
    </lineage>
</organism>
<evidence type="ECO:0000256" key="1">
    <source>
        <dbReference type="SAM" id="MobiDB-lite"/>
    </source>
</evidence>
<reference evidence="2 3" key="1">
    <citation type="submission" date="2018-02" db="EMBL/GenBank/DDBJ databases">
        <title>The genomes of Aspergillus section Nigri reveals drivers in fungal speciation.</title>
        <authorList>
            <consortium name="DOE Joint Genome Institute"/>
            <person name="Vesth T.C."/>
            <person name="Nybo J."/>
            <person name="Theobald S."/>
            <person name="Brandl J."/>
            <person name="Frisvad J.C."/>
            <person name="Nielsen K.F."/>
            <person name="Lyhne E.K."/>
            <person name="Kogle M.E."/>
            <person name="Kuo A."/>
            <person name="Riley R."/>
            <person name="Clum A."/>
            <person name="Nolan M."/>
            <person name="Lipzen A."/>
            <person name="Salamov A."/>
            <person name="Henrissat B."/>
            <person name="Wiebenga A."/>
            <person name="De vries R.P."/>
            <person name="Grigoriev I.V."/>
            <person name="Mortensen U.H."/>
            <person name="Andersen M.R."/>
            <person name="Baker S.E."/>
        </authorList>
    </citation>
    <scope>NUCLEOTIDE SEQUENCE [LARGE SCALE GENOMIC DNA]</scope>
    <source>
        <strain evidence="2 3">CBS 114.51</strain>
    </source>
</reference>
<dbReference type="Proteomes" id="UP000249497">
    <property type="component" value="Unassembled WGS sequence"/>
</dbReference>
<dbReference type="GeneID" id="37180674"/>
<evidence type="ECO:0000313" key="2">
    <source>
        <dbReference type="EMBL" id="RAH86238.1"/>
    </source>
</evidence>